<dbReference type="CDD" id="cd00371">
    <property type="entry name" value="HMA"/>
    <property type="match status" value="1"/>
</dbReference>
<dbReference type="HOGENOM" id="CLU_134973_7_3_10"/>
<dbReference type="SUPFAM" id="SSF55008">
    <property type="entry name" value="HMA, heavy metal-associated domain"/>
    <property type="match status" value="1"/>
</dbReference>
<dbReference type="InterPro" id="IPR006121">
    <property type="entry name" value="HMA_dom"/>
</dbReference>
<dbReference type="Proteomes" id="UP000002028">
    <property type="component" value="Plasmid pSLIN02"/>
</dbReference>
<dbReference type="GO" id="GO:0046872">
    <property type="term" value="F:metal ion binding"/>
    <property type="evidence" value="ECO:0007669"/>
    <property type="project" value="InterPro"/>
</dbReference>
<protein>
    <recommendedName>
        <fullName evidence="1">HMA domain-containing protein</fullName>
    </recommendedName>
</protein>
<dbReference type="KEGG" id="sli:Slin_6891"/>
<dbReference type="PROSITE" id="PS50846">
    <property type="entry name" value="HMA_2"/>
    <property type="match status" value="1"/>
</dbReference>
<dbReference type="InterPro" id="IPR036163">
    <property type="entry name" value="HMA_dom_sf"/>
</dbReference>
<evidence type="ECO:0000313" key="2">
    <source>
        <dbReference type="EMBL" id="ADB42838.1"/>
    </source>
</evidence>
<gene>
    <name evidence="2" type="ordered locus">Slin_6891</name>
</gene>
<accession>D2QVK6</accession>
<evidence type="ECO:0000313" key="3">
    <source>
        <dbReference type="Proteomes" id="UP000002028"/>
    </source>
</evidence>
<name>D2QVK6_SPILD</name>
<dbReference type="AlphaFoldDB" id="D2QVK6"/>
<keyword evidence="2" id="KW-0614">Plasmid</keyword>
<feature type="domain" description="HMA" evidence="1">
    <location>
        <begin position="1"/>
        <end position="71"/>
    </location>
</feature>
<dbReference type="RefSeq" id="WP_012931317.1">
    <property type="nucleotide sequence ID" value="NC_013732.1"/>
</dbReference>
<organism evidence="2 3">
    <name type="scientific">Spirosoma linguale (strain ATCC 33905 / DSM 74 / LMG 10896 / Claus 1)</name>
    <dbReference type="NCBI Taxonomy" id="504472"/>
    <lineage>
        <taxon>Bacteria</taxon>
        <taxon>Pseudomonadati</taxon>
        <taxon>Bacteroidota</taxon>
        <taxon>Cytophagia</taxon>
        <taxon>Cytophagales</taxon>
        <taxon>Cytophagaceae</taxon>
        <taxon>Spirosoma</taxon>
    </lineage>
</organism>
<geneLocation type="plasmid" evidence="2 3">
    <name>pSLIN02</name>
</geneLocation>
<dbReference type="Pfam" id="PF00403">
    <property type="entry name" value="HMA"/>
    <property type="match status" value="1"/>
</dbReference>
<keyword evidence="3" id="KW-1185">Reference proteome</keyword>
<dbReference type="Gene3D" id="3.30.70.100">
    <property type="match status" value="1"/>
</dbReference>
<reference evidence="2 3" key="1">
    <citation type="journal article" date="2010" name="Stand. Genomic Sci.">
        <title>Complete genome sequence of Spirosoma linguale type strain (1).</title>
        <authorList>
            <person name="Lail K."/>
            <person name="Sikorski J."/>
            <person name="Saunders E."/>
            <person name="Lapidus A."/>
            <person name="Glavina Del Rio T."/>
            <person name="Copeland A."/>
            <person name="Tice H."/>
            <person name="Cheng J.-F."/>
            <person name="Lucas S."/>
            <person name="Nolan M."/>
            <person name="Bruce D."/>
            <person name="Goodwin L."/>
            <person name="Pitluck S."/>
            <person name="Ivanova N."/>
            <person name="Mavromatis K."/>
            <person name="Ovchinnikova G."/>
            <person name="Pati A."/>
            <person name="Chen A."/>
            <person name="Palaniappan K."/>
            <person name="Land M."/>
            <person name="Hauser L."/>
            <person name="Chang Y.-J."/>
            <person name="Jeffries C.D."/>
            <person name="Chain P."/>
            <person name="Brettin T."/>
            <person name="Detter J.C."/>
            <person name="Schuetze A."/>
            <person name="Rohde M."/>
            <person name="Tindall B.J."/>
            <person name="Goeker M."/>
            <person name="Bristow J."/>
            <person name="Eisen J.A."/>
            <person name="Markowitz V."/>
            <person name="Hugenholtz P."/>
            <person name="Kyrpides N.C."/>
            <person name="Klenk H.-P."/>
            <person name="Chen F."/>
        </authorList>
    </citation>
    <scope>NUCLEOTIDE SEQUENCE [LARGE SCALE GENOMIC DNA]</scope>
    <source>
        <strain evidence="3">ATCC 33905 / DSM 74 / LMG 10896 / Claus 1</strain>
    </source>
</reference>
<evidence type="ECO:0000259" key="1">
    <source>
        <dbReference type="PROSITE" id="PS50846"/>
    </source>
</evidence>
<dbReference type="EMBL" id="CP001771">
    <property type="protein sequence ID" value="ADB42838.1"/>
    <property type="molecule type" value="Genomic_DNA"/>
</dbReference>
<sequence>METLNFKTNINCSGCVAAVTPFLNSIPSVAHIDGWNVDMDSPDKILTVQTTDTRIGEEIQKAIEQAGYRAEPVTRP</sequence>
<proteinExistence type="predicted"/>